<dbReference type="InterPro" id="IPR036890">
    <property type="entry name" value="HATPase_C_sf"/>
</dbReference>
<dbReference type="SUPFAM" id="SSF47384">
    <property type="entry name" value="Homodimeric domain of signal transducing histidine kinase"/>
    <property type="match status" value="1"/>
</dbReference>
<dbReference type="InterPro" id="IPR003594">
    <property type="entry name" value="HATPase_dom"/>
</dbReference>
<dbReference type="Gene3D" id="1.10.287.130">
    <property type="match status" value="1"/>
</dbReference>
<dbReference type="InterPro" id="IPR050428">
    <property type="entry name" value="TCS_sensor_his_kinase"/>
</dbReference>
<dbReference type="RefSeq" id="WP_111863545.1">
    <property type="nucleotide sequence ID" value="NZ_QLYX01000002.1"/>
</dbReference>
<accession>A0A365HBA4</accession>
<keyword evidence="9" id="KW-0902">Two-component regulatory system</keyword>
<dbReference type="OrthoDB" id="9786919at2"/>
<dbReference type="Proteomes" id="UP000251891">
    <property type="component" value="Unassembled WGS sequence"/>
</dbReference>
<dbReference type="AlphaFoldDB" id="A0A365HBA4"/>
<dbReference type="EMBL" id="QLYX01000002">
    <property type="protein sequence ID" value="RAY16206.1"/>
    <property type="molecule type" value="Genomic_DNA"/>
</dbReference>
<dbReference type="GO" id="GO:0000155">
    <property type="term" value="F:phosphorelay sensor kinase activity"/>
    <property type="evidence" value="ECO:0007669"/>
    <property type="project" value="InterPro"/>
</dbReference>
<dbReference type="SUPFAM" id="SSF55874">
    <property type="entry name" value="ATPase domain of HSP90 chaperone/DNA topoisomerase II/histidine kinase"/>
    <property type="match status" value="1"/>
</dbReference>
<evidence type="ECO:0000256" key="8">
    <source>
        <dbReference type="ARBA" id="ARBA00022989"/>
    </source>
</evidence>
<evidence type="ECO:0000313" key="13">
    <source>
        <dbReference type="EMBL" id="RAY16206.1"/>
    </source>
</evidence>
<name>A0A365HBA4_9ACTN</name>
<dbReference type="PROSITE" id="PS50885">
    <property type="entry name" value="HAMP"/>
    <property type="match status" value="1"/>
</dbReference>
<comment type="subcellular location">
    <subcellularLocation>
        <location evidence="2">Cell membrane</location>
    </subcellularLocation>
</comment>
<keyword evidence="6" id="KW-0812">Transmembrane</keyword>
<evidence type="ECO:0000259" key="11">
    <source>
        <dbReference type="PROSITE" id="PS50109"/>
    </source>
</evidence>
<comment type="caution">
    <text evidence="13">The sequence shown here is derived from an EMBL/GenBank/DDBJ whole genome shotgun (WGS) entry which is preliminary data.</text>
</comment>
<dbReference type="SMART" id="SM00388">
    <property type="entry name" value="HisKA"/>
    <property type="match status" value="1"/>
</dbReference>
<dbReference type="Pfam" id="PF00512">
    <property type="entry name" value="HisKA"/>
    <property type="match status" value="1"/>
</dbReference>
<dbReference type="InterPro" id="IPR004358">
    <property type="entry name" value="Sig_transdc_His_kin-like_C"/>
</dbReference>
<feature type="domain" description="HAMP" evidence="12">
    <location>
        <begin position="184"/>
        <end position="237"/>
    </location>
</feature>
<keyword evidence="5" id="KW-0808">Transferase</keyword>
<feature type="domain" description="Histidine kinase" evidence="11">
    <location>
        <begin position="245"/>
        <end position="453"/>
    </location>
</feature>
<protein>
    <recommendedName>
        <fullName evidence="3">histidine kinase</fullName>
        <ecNumber evidence="3">2.7.13.3</ecNumber>
    </recommendedName>
</protein>
<evidence type="ECO:0000256" key="1">
    <source>
        <dbReference type="ARBA" id="ARBA00000085"/>
    </source>
</evidence>
<dbReference type="PANTHER" id="PTHR45436:SF5">
    <property type="entry name" value="SENSOR HISTIDINE KINASE TRCS"/>
    <property type="match status" value="1"/>
</dbReference>
<dbReference type="Gene3D" id="3.30.565.10">
    <property type="entry name" value="Histidine kinase-like ATPase, C-terminal domain"/>
    <property type="match status" value="1"/>
</dbReference>
<evidence type="ECO:0000256" key="9">
    <source>
        <dbReference type="ARBA" id="ARBA00023012"/>
    </source>
</evidence>
<dbReference type="EC" id="2.7.13.3" evidence="3"/>
<dbReference type="Pfam" id="PF02518">
    <property type="entry name" value="HATPase_c"/>
    <property type="match status" value="1"/>
</dbReference>
<dbReference type="SMART" id="SM00387">
    <property type="entry name" value="HATPase_c"/>
    <property type="match status" value="1"/>
</dbReference>
<keyword evidence="8" id="KW-1133">Transmembrane helix</keyword>
<dbReference type="Pfam" id="PF00672">
    <property type="entry name" value="HAMP"/>
    <property type="match status" value="1"/>
</dbReference>
<keyword evidence="10" id="KW-0472">Membrane</keyword>
<dbReference type="InterPro" id="IPR003660">
    <property type="entry name" value="HAMP_dom"/>
</dbReference>
<evidence type="ECO:0000259" key="12">
    <source>
        <dbReference type="PROSITE" id="PS50885"/>
    </source>
</evidence>
<evidence type="ECO:0000256" key="5">
    <source>
        <dbReference type="ARBA" id="ARBA00022679"/>
    </source>
</evidence>
<evidence type="ECO:0000256" key="7">
    <source>
        <dbReference type="ARBA" id="ARBA00022777"/>
    </source>
</evidence>
<dbReference type="InterPro" id="IPR036097">
    <property type="entry name" value="HisK_dim/P_sf"/>
</dbReference>
<dbReference type="CDD" id="cd06225">
    <property type="entry name" value="HAMP"/>
    <property type="match status" value="1"/>
</dbReference>
<organism evidence="13 14">
    <name type="scientific">Actinomadura craniellae</name>
    <dbReference type="NCBI Taxonomy" id="2231787"/>
    <lineage>
        <taxon>Bacteria</taxon>
        <taxon>Bacillati</taxon>
        <taxon>Actinomycetota</taxon>
        <taxon>Actinomycetes</taxon>
        <taxon>Streptosporangiales</taxon>
        <taxon>Thermomonosporaceae</taxon>
        <taxon>Actinomadura</taxon>
    </lineage>
</organism>
<evidence type="ECO:0000256" key="3">
    <source>
        <dbReference type="ARBA" id="ARBA00012438"/>
    </source>
</evidence>
<dbReference type="PROSITE" id="PS50109">
    <property type="entry name" value="HIS_KIN"/>
    <property type="match status" value="1"/>
</dbReference>
<dbReference type="CDD" id="cd00082">
    <property type="entry name" value="HisKA"/>
    <property type="match status" value="1"/>
</dbReference>
<reference evidence="13 14" key="1">
    <citation type="submission" date="2018-06" db="EMBL/GenBank/DDBJ databases">
        <title>Actinomadura craniellae sp. nov. isolated from marine sponge Craniella sp.</title>
        <authorList>
            <person name="Li L."/>
            <person name="Xu Q.H."/>
            <person name="Lin H.W."/>
            <person name="Lu Y.H."/>
        </authorList>
    </citation>
    <scope>NUCLEOTIDE SEQUENCE [LARGE SCALE GENOMIC DNA]</scope>
    <source>
        <strain evidence="13 14">LHW63021</strain>
    </source>
</reference>
<dbReference type="PRINTS" id="PR00344">
    <property type="entry name" value="BCTRLSENSOR"/>
</dbReference>
<sequence length="456" mass="49318">MRKAAVLRWPRSLRARLTILVTLVAMCVFVPGGVIGALMARHTLVESAWRHTGETASQTAAAVRHGTTRGATVPGGRGVDLVQVVVPGRKVVASSPAARGLPPIAGVWPGPDRPERDVQVCPRAEGGCVRVSAVRVSSAPDSPVVYAGARVPNAVATGMFDTLFAAQALLLIALAGWGAWKITGRALRPVEDIGATLKRINVNHLTDRVPEPAGQDEVGRLTRVVNDTLGRLEKALERQRQFTADASHELRTPIAGLRAQLEEARLHPEHTDLNELLDRVLHDVDRIQSITTDMLLLARIGAGTPEPLETVDFTELVRAHLLRRVDDPHPVDLYLEPGVTINASPDLVDRAVANLLSNAQRHAERTVELQVHRNEDHAELIVSDDGAGVPEADRERIFQRFVRLDTARSRQEGGTGLGLAISRHIACAHDGSLHVEDSQLGGARFVLRLPLEPSAD</sequence>
<evidence type="ECO:0000256" key="10">
    <source>
        <dbReference type="ARBA" id="ARBA00023136"/>
    </source>
</evidence>
<keyword evidence="7 13" id="KW-0418">Kinase</keyword>
<keyword evidence="4" id="KW-0597">Phosphoprotein</keyword>
<evidence type="ECO:0000256" key="2">
    <source>
        <dbReference type="ARBA" id="ARBA00004236"/>
    </source>
</evidence>
<proteinExistence type="predicted"/>
<comment type="catalytic activity">
    <reaction evidence="1">
        <text>ATP + protein L-histidine = ADP + protein N-phospho-L-histidine.</text>
        <dbReference type="EC" id="2.7.13.3"/>
    </reaction>
</comment>
<evidence type="ECO:0000256" key="4">
    <source>
        <dbReference type="ARBA" id="ARBA00022553"/>
    </source>
</evidence>
<gene>
    <name evidence="13" type="ORF">DPM19_04715</name>
</gene>
<dbReference type="InterPro" id="IPR005467">
    <property type="entry name" value="His_kinase_dom"/>
</dbReference>
<evidence type="ECO:0000256" key="6">
    <source>
        <dbReference type="ARBA" id="ARBA00022692"/>
    </source>
</evidence>
<dbReference type="InterPro" id="IPR003661">
    <property type="entry name" value="HisK_dim/P_dom"/>
</dbReference>
<keyword evidence="14" id="KW-1185">Reference proteome</keyword>
<dbReference type="GO" id="GO:0005886">
    <property type="term" value="C:plasma membrane"/>
    <property type="evidence" value="ECO:0007669"/>
    <property type="project" value="UniProtKB-SubCell"/>
</dbReference>
<dbReference type="PANTHER" id="PTHR45436">
    <property type="entry name" value="SENSOR HISTIDINE KINASE YKOH"/>
    <property type="match status" value="1"/>
</dbReference>
<dbReference type="SMART" id="SM00304">
    <property type="entry name" value="HAMP"/>
    <property type="match status" value="1"/>
</dbReference>
<evidence type="ECO:0000313" key="14">
    <source>
        <dbReference type="Proteomes" id="UP000251891"/>
    </source>
</evidence>